<dbReference type="STRING" id="1157490.EL26_24040"/>
<organism evidence="1 2">
    <name type="scientific">Tumebacillus flagellatus</name>
    <dbReference type="NCBI Taxonomy" id="1157490"/>
    <lineage>
        <taxon>Bacteria</taxon>
        <taxon>Bacillati</taxon>
        <taxon>Bacillota</taxon>
        <taxon>Bacilli</taxon>
        <taxon>Bacillales</taxon>
        <taxon>Alicyclobacillaceae</taxon>
        <taxon>Tumebacillus</taxon>
    </lineage>
</organism>
<reference evidence="1 2" key="1">
    <citation type="journal article" date="2013" name="Int. J. Syst. Evol. Microbiol.">
        <title>Tumebacillus flagellatus sp. nov., an alpha-amylase/pullulanase-producing bacterium isolated from cassava wastewater.</title>
        <authorList>
            <person name="Wang Q."/>
            <person name="Xie N."/>
            <person name="Qin Y."/>
            <person name="Shen N."/>
            <person name="Zhu J."/>
            <person name="Mi H."/>
            <person name="Huang R."/>
        </authorList>
    </citation>
    <scope>NUCLEOTIDE SEQUENCE [LARGE SCALE GENOMIC DNA]</scope>
    <source>
        <strain evidence="1 2">GST4</strain>
    </source>
</reference>
<accession>A0A074LI86</accession>
<evidence type="ECO:0000313" key="2">
    <source>
        <dbReference type="Proteomes" id="UP000027931"/>
    </source>
</evidence>
<keyword evidence="2" id="KW-1185">Reference proteome</keyword>
<name>A0A074LI86_9BACL</name>
<dbReference type="AlphaFoldDB" id="A0A074LI86"/>
<gene>
    <name evidence="1" type="ORF">EL26_24040</name>
</gene>
<dbReference type="EMBL" id="JMIR01000066">
    <property type="protein sequence ID" value="KEO80854.1"/>
    <property type="molecule type" value="Genomic_DNA"/>
</dbReference>
<evidence type="ECO:0000313" key="1">
    <source>
        <dbReference type="EMBL" id="KEO80854.1"/>
    </source>
</evidence>
<protein>
    <submittedName>
        <fullName evidence="1">Uncharacterized protein</fullName>
    </submittedName>
</protein>
<comment type="caution">
    <text evidence="1">The sequence shown here is derived from an EMBL/GenBank/DDBJ whole genome shotgun (WGS) entry which is preliminary data.</text>
</comment>
<sequence length="88" mass="9898">MNNQQTTNIVEEMNPVVICNDNGRMFFDHDTKKFSTNLTPTCLLPTDDLASTLIALNKPFNEEFHNAFVIPALVVVEDGEMQITIIVD</sequence>
<dbReference type="RefSeq" id="WP_038094718.1">
    <property type="nucleotide sequence ID" value="NZ_JMIR01000066.1"/>
</dbReference>
<dbReference type="Proteomes" id="UP000027931">
    <property type="component" value="Unassembled WGS sequence"/>
</dbReference>
<proteinExistence type="predicted"/>